<dbReference type="PANTHER" id="PTHR36694:SF11">
    <property type="entry name" value="LP21121P-RELATED"/>
    <property type="match status" value="1"/>
</dbReference>
<organism evidence="1 2">
    <name type="scientific">Rhodnius prolixus</name>
    <name type="common">Triatomid bug</name>
    <dbReference type="NCBI Taxonomy" id="13249"/>
    <lineage>
        <taxon>Eukaryota</taxon>
        <taxon>Metazoa</taxon>
        <taxon>Ecdysozoa</taxon>
        <taxon>Arthropoda</taxon>
        <taxon>Hexapoda</taxon>
        <taxon>Insecta</taxon>
        <taxon>Pterygota</taxon>
        <taxon>Neoptera</taxon>
        <taxon>Paraneoptera</taxon>
        <taxon>Hemiptera</taxon>
        <taxon>Heteroptera</taxon>
        <taxon>Panheteroptera</taxon>
        <taxon>Cimicomorpha</taxon>
        <taxon>Reduviidae</taxon>
        <taxon>Triatominae</taxon>
        <taxon>Rhodnius</taxon>
    </lineage>
</organism>
<evidence type="ECO:0000313" key="1">
    <source>
        <dbReference type="EnsemblMetazoa" id="RPRC003184-PA"/>
    </source>
</evidence>
<sequence>NRVSKSRNFDKGMVMEQLLKYKMRFPMLNKFLGCMTIQTGAAIIGWLCLINSVFVLFSLTAYAAEFSQISEAQQASMIERLGNYPESEKLDKEDIKTVIHYVQIVFWFFFAIGICKFLIDMFLVIGVHRKNHYLMFPWLILQGVGCILLFAALILWSVLIFMFLVQLFSDGADGHQFFRAIAITLGLVINSALASYCFLVVHTCYRSFKNQLKESAMVYVKM</sequence>
<dbReference type="EnsemblMetazoa" id="RPRC003184-RA">
    <property type="protein sequence ID" value="RPRC003184-PA"/>
    <property type="gene ID" value="RPRC003184"/>
</dbReference>
<dbReference type="VEuPathDB" id="VectorBase:RPRC003184"/>
<dbReference type="InParanoid" id="T1HGL1"/>
<dbReference type="InterPro" id="IPR031720">
    <property type="entry name" value="DUF4728"/>
</dbReference>
<name>T1HGL1_RHOPR</name>
<dbReference type="AlphaFoldDB" id="T1HGL1"/>
<evidence type="ECO:0000313" key="2">
    <source>
        <dbReference type="Proteomes" id="UP000015103"/>
    </source>
</evidence>
<protein>
    <submittedName>
        <fullName evidence="1">Uncharacterized protein</fullName>
    </submittedName>
</protein>
<dbReference type="HOGENOM" id="CLU_1442490_0_0_1"/>
<reference evidence="1" key="1">
    <citation type="submission" date="2015-05" db="UniProtKB">
        <authorList>
            <consortium name="EnsemblMetazoa"/>
        </authorList>
    </citation>
    <scope>IDENTIFICATION</scope>
</reference>
<accession>T1HGL1</accession>
<proteinExistence type="predicted"/>
<dbReference type="Pfam" id="PF15860">
    <property type="entry name" value="DUF4728"/>
    <property type="match status" value="1"/>
</dbReference>
<dbReference type="OMA" id="WLCLINS"/>
<dbReference type="EMBL" id="ACPB03021275">
    <property type="status" value="NOT_ANNOTATED_CDS"/>
    <property type="molecule type" value="Genomic_DNA"/>
</dbReference>
<keyword evidence="2" id="KW-1185">Reference proteome</keyword>
<dbReference type="PANTHER" id="PTHR36694">
    <property type="entry name" value="PASIFLORA 1, ISOFORM A-RELATED"/>
    <property type="match status" value="1"/>
</dbReference>
<dbReference type="Proteomes" id="UP000015103">
    <property type="component" value="Unassembled WGS sequence"/>
</dbReference>